<dbReference type="Proteomes" id="UP000605990">
    <property type="component" value="Unassembled WGS sequence"/>
</dbReference>
<evidence type="ECO:0000313" key="1">
    <source>
        <dbReference type="EMBL" id="MBC5833628.1"/>
    </source>
</evidence>
<accession>A0ABR7IV64</accession>
<dbReference type="RefSeq" id="WP_166124870.1">
    <property type="nucleotide sequence ID" value="NZ_JAANOQ010000001.1"/>
</dbReference>
<reference evidence="1 2" key="1">
    <citation type="submission" date="2020-08" db="EMBL/GenBank/DDBJ databases">
        <title>Description of novel Flavobacterium F-408 isolate.</title>
        <authorList>
            <person name="Saticioglu I.B."/>
            <person name="Duman M."/>
            <person name="Altun S."/>
        </authorList>
    </citation>
    <scope>NUCLEOTIDE SEQUENCE [LARGE SCALE GENOMIC DNA]</scope>
    <source>
        <strain evidence="1 2">F-408</strain>
    </source>
</reference>
<dbReference type="PROSITE" id="PS51257">
    <property type="entry name" value="PROKAR_LIPOPROTEIN"/>
    <property type="match status" value="1"/>
</dbReference>
<evidence type="ECO:0000313" key="2">
    <source>
        <dbReference type="Proteomes" id="UP000605990"/>
    </source>
</evidence>
<comment type="caution">
    <text evidence="1">The sequence shown here is derived from an EMBL/GenBank/DDBJ whole genome shotgun (WGS) entry which is preliminary data.</text>
</comment>
<organism evidence="1 2">
    <name type="scientific">Flavobacterium bernardetii</name>
    <dbReference type="NCBI Taxonomy" id="2813823"/>
    <lineage>
        <taxon>Bacteria</taxon>
        <taxon>Pseudomonadati</taxon>
        <taxon>Bacteroidota</taxon>
        <taxon>Flavobacteriia</taxon>
        <taxon>Flavobacteriales</taxon>
        <taxon>Flavobacteriaceae</taxon>
        <taxon>Flavobacterium</taxon>
    </lineage>
</organism>
<name>A0ABR7IV64_9FLAO</name>
<keyword evidence="2" id="KW-1185">Reference proteome</keyword>
<dbReference type="EMBL" id="JACRUN010000001">
    <property type="protein sequence ID" value="MBC5833628.1"/>
    <property type="molecule type" value="Genomic_DNA"/>
</dbReference>
<evidence type="ECO:0008006" key="3">
    <source>
        <dbReference type="Google" id="ProtNLM"/>
    </source>
</evidence>
<protein>
    <recommendedName>
        <fullName evidence="3">Lipoprotein</fullName>
    </recommendedName>
</protein>
<proteinExistence type="predicted"/>
<sequence>MKKFLVFITVLSSNFLIACGFYPYGEELRFSFLNPSIFNIYDFAEFNYSSNSNYPGIKYPTNYIFPNNQLWMKYCKNKVDNISVSDLIDEMSLKDIHSKSTNKMLKYLYQNKDLEAIAYLKFAKSCEYGNTWIDDPWERHEVITLPKRIKQVEKAIELSKKCKSKEIKLRYAFLAIRMSYYNQNNVKIKTIFKDNFELTNDKNIIYYWSLYFRTLAEKDNSLRNFYAAQVFAHAVDKRFMVLQQYDTNTAIEEVLKHAKSKEEKANVYFIAGVKKHDKTLDYLKKINKLQPNHKGLNFLLLREINKIEDWIFTPYYSLFQPSLAVETAEDISTKRVFNTIEYDRKYAKELLNFIRTKKHQTSENLELWNTCKAIVLFATKEHKNSLLEISKLKKTVTKNEALIHQLEIFEALNLVAEQKYDTAFITKRLETLLFKHKENKKLIFAIGKEFELKNNTTEAAILFSTLKNNYSDNYDSVYWKTIKNKKNTYSDYYENYFDYIDAIYTPYQTKKIIDAIKTNLVSSNNFTNWKYEAIRKDLSNLYDLVGTKYIRQNKLIKALPYFKKANADKVTCDNPFYKLEYTPSFIQLKKEVKFNKYTITKELIKNINKANQPTEINKDYYFFIIANCYYNMTQYGNCSIMRRYYTVSYGNETVIEDEKEFFENNLAKQYYKLAFKHAKTRKFKALCLKMIARCEKNKILSQREEYVYGNKYDSNLNKYYLDLKNNYTSQYEELVSNCDNFPEYFNARR</sequence>
<gene>
    <name evidence="1" type="ORF">H8R27_01895</name>
</gene>